<dbReference type="InterPro" id="IPR009014">
    <property type="entry name" value="Transketo_C/PFOR_II"/>
</dbReference>
<dbReference type="SUPFAM" id="SSF52518">
    <property type="entry name" value="Thiamin diphosphate-binding fold (THDP-binding)"/>
    <property type="match status" value="1"/>
</dbReference>
<feature type="domain" description="Pyruvate flavodoxin/ferredoxin oxidoreductase pyrimidine binding" evidence="3">
    <location>
        <begin position="195"/>
        <end position="433"/>
    </location>
</feature>
<dbReference type="Gene3D" id="3.40.920.10">
    <property type="entry name" value="Pyruvate-ferredoxin oxidoreductase, PFOR, domain III"/>
    <property type="match status" value="1"/>
</dbReference>
<dbReference type="AlphaFoldDB" id="M1P2G5"/>
<feature type="domain" description="Pyruvate:ferredoxin oxidoreductase core" evidence="4">
    <location>
        <begin position="459"/>
        <end position="536"/>
    </location>
</feature>
<dbReference type="InterPro" id="IPR002869">
    <property type="entry name" value="Pyrv_flavodox_OxRed_cen"/>
</dbReference>
<sequence>MDFNILIGGEAGQGLKTVDNILGKILFREDFNIFSSKDFMSRIRGGHNFMQLRISDEELYGPDNDLDLLIALNEESAEIHRDQLKDDGIVLIEGENEVIDGRTILVPASVIAKDINPKGVNTVFVGAALKIMNLELDTARSVVEEYFDDELVEDNIKLLERGYNAVDSIYDNLKENVSDKSEEVFIDGNSALGYGALTGGLRFYSAYPMSPSTGIMNFLAGQQKNFDLVVEQAEDELAALNMALGGSYSGIRSMTGTSGGGLALMNEAIGLAGITETPVVIADVQRPGPATGLPTRTGQGDLLFAINSAQDEFPLMVIAPRDQEDLFYTGFRALNIADKYQIPVIVLSDQFNGDSSKNVDEFNFDSLKINRHLISEDDPDAKDYKRYKFTEDGISPRAYPGQLKGEIVLVDSDEHDEEGHIVEDAETRTKMVDKRARKMDKLIQEDLQEPKYYGDEDIDYLLLTWGSSYGPTREALELLKDDGIKVGLLSFNDVWPLPKEQLEDISCDGVELITVELNSTAQFGSLIASETLLDVKQSILKYDGRPFTGKEIYNRFLDEVIDNG</sequence>
<dbReference type="Pfam" id="PF17147">
    <property type="entry name" value="PFOR_II"/>
    <property type="match status" value="1"/>
</dbReference>
<dbReference type="Gene3D" id="3.40.50.920">
    <property type="match status" value="1"/>
</dbReference>
<keyword evidence="5" id="KW-0670">Pyruvate</keyword>
<gene>
    <name evidence="5" type="ORF">FLSS-13_0031</name>
</gene>
<dbReference type="SUPFAM" id="SSF52922">
    <property type="entry name" value="TK C-terminal domain-like"/>
    <property type="match status" value="1"/>
</dbReference>
<dbReference type="InterPro" id="IPR033412">
    <property type="entry name" value="PFOR_II"/>
</dbReference>
<evidence type="ECO:0000259" key="3">
    <source>
        <dbReference type="Pfam" id="PF01855"/>
    </source>
</evidence>
<dbReference type="SUPFAM" id="SSF53323">
    <property type="entry name" value="Pyruvate-ferredoxin oxidoreductase, PFOR, domain III"/>
    <property type="match status" value="1"/>
</dbReference>
<dbReference type="NCBIfam" id="TIGR03710">
    <property type="entry name" value="OAFO_sf"/>
    <property type="match status" value="1"/>
</dbReference>
<dbReference type="InterPro" id="IPR002880">
    <property type="entry name" value="Pyrv_Fd/Flavodoxin_OxRdtase_N"/>
</dbReference>
<evidence type="ECO:0000313" key="5">
    <source>
        <dbReference type="EMBL" id="AGF93601.1"/>
    </source>
</evidence>
<proteinExistence type="predicted"/>
<dbReference type="FunFam" id="3.40.50.970:FF:000022">
    <property type="entry name" value="2-oxoglutarate ferredoxin oxidoreductase alpha subunit"/>
    <property type="match status" value="1"/>
</dbReference>
<name>M1P2G5_9ZZZZ</name>
<dbReference type="InterPro" id="IPR019752">
    <property type="entry name" value="Pyrv/ketoisovalerate_OxRed_cat"/>
</dbReference>
<accession>M1P2G5</accession>
<dbReference type="CDD" id="cd07034">
    <property type="entry name" value="TPP_PYR_PFOR_IOR-alpha_like"/>
    <property type="match status" value="1"/>
</dbReference>
<dbReference type="GO" id="GO:0016903">
    <property type="term" value="F:oxidoreductase activity, acting on the aldehyde or oxo group of donors"/>
    <property type="evidence" value="ECO:0007669"/>
    <property type="project" value="InterPro"/>
</dbReference>
<dbReference type="PANTHER" id="PTHR32154">
    <property type="entry name" value="PYRUVATE-FLAVODOXIN OXIDOREDUCTASE-RELATED"/>
    <property type="match status" value="1"/>
</dbReference>
<protein>
    <submittedName>
        <fullName evidence="5">Pyruvate flavodoxin/ferredoxin oxidoreductase domain-containing protein</fullName>
    </submittedName>
</protein>
<dbReference type="GO" id="GO:0006979">
    <property type="term" value="P:response to oxidative stress"/>
    <property type="evidence" value="ECO:0007669"/>
    <property type="project" value="TreeGrafter"/>
</dbReference>
<dbReference type="InterPro" id="IPR050722">
    <property type="entry name" value="Pyruvate:ferred/Flavod_OxRd"/>
</dbReference>
<evidence type="ECO:0000259" key="2">
    <source>
        <dbReference type="Pfam" id="PF01558"/>
    </source>
</evidence>
<dbReference type="PANTHER" id="PTHR32154:SF20">
    <property type="entry name" value="2-OXOGLUTARATE OXIDOREDUCTASE SUBUNIT KORA"/>
    <property type="match status" value="1"/>
</dbReference>
<evidence type="ECO:0000259" key="4">
    <source>
        <dbReference type="Pfam" id="PF17147"/>
    </source>
</evidence>
<dbReference type="InterPro" id="IPR029061">
    <property type="entry name" value="THDP-binding"/>
</dbReference>
<dbReference type="Pfam" id="PF01855">
    <property type="entry name" value="POR_N"/>
    <property type="match status" value="1"/>
</dbReference>
<evidence type="ECO:0000256" key="1">
    <source>
        <dbReference type="ARBA" id="ARBA00023002"/>
    </source>
</evidence>
<dbReference type="Gene3D" id="3.40.50.970">
    <property type="match status" value="1"/>
</dbReference>
<keyword evidence="1" id="KW-0560">Oxidoreductase</keyword>
<dbReference type="InterPro" id="IPR022367">
    <property type="entry name" value="2-oxoacid/accept_OxRdtase_asu"/>
</dbReference>
<dbReference type="Pfam" id="PF01558">
    <property type="entry name" value="POR"/>
    <property type="match status" value="1"/>
</dbReference>
<reference evidence="5" key="1">
    <citation type="journal article" date="2013" name="Syst. Appl. Microbiol.">
        <title>New insights into the archaeal diversity of a hypersaline microbial mat obtained by a metagenomic approach.</title>
        <authorList>
            <person name="Lopez-Lopez A."/>
            <person name="Richter M."/>
            <person name="Pena A."/>
            <person name="Tamames J."/>
            <person name="Rossello-Mora R."/>
        </authorList>
    </citation>
    <scope>NUCLEOTIDE SEQUENCE</scope>
</reference>
<dbReference type="EMBL" id="JX684099">
    <property type="protein sequence ID" value="AGF93601.1"/>
    <property type="molecule type" value="Genomic_DNA"/>
</dbReference>
<feature type="domain" description="Pyruvate/ketoisovalerate oxidoreductase catalytic" evidence="2">
    <location>
        <begin position="11"/>
        <end position="164"/>
    </location>
</feature>
<organism evidence="5">
    <name type="scientific">uncultured organism</name>
    <dbReference type="NCBI Taxonomy" id="155900"/>
    <lineage>
        <taxon>unclassified sequences</taxon>
        <taxon>environmental samples</taxon>
    </lineage>
</organism>